<dbReference type="EMBL" id="JAUQSY010000010">
    <property type="protein sequence ID" value="MDO7876213.1"/>
    <property type="molecule type" value="Genomic_DNA"/>
</dbReference>
<organism evidence="3 4">
    <name type="scientific">Hymenobacter aranciens</name>
    <dbReference type="NCBI Taxonomy" id="3063996"/>
    <lineage>
        <taxon>Bacteria</taxon>
        <taxon>Pseudomonadati</taxon>
        <taxon>Bacteroidota</taxon>
        <taxon>Cytophagia</taxon>
        <taxon>Cytophagales</taxon>
        <taxon>Hymenobacteraceae</taxon>
        <taxon>Hymenobacter</taxon>
    </lineage>
</organism>
<evidence type="ECO:0000313" key="3">
    <source>
        <dbReference type="EMBL" id="MDO7876213.1"/>
    </source>
</evidence>
<reference evidence="3" key="1">
    <citation type="submission" date="2023-07" db="EMBL/GenBank/DDBJ databases">
        <authorList>
            <person name="Kim M.K."/>
        </authorList>
    </citation>
    <scope>NUCLEOTIDE SEQUENCE</scope>
    <source>
        <strain evidence="3">ASUV-10-1</strain>
    </source>
</reference>
<evidence type="ECO:0000313" key="4">
    <source>
        <dbReference type="Proteomes" id="UP001176429"/>
    </source>
</evidence>
<feature type="chain" id="PRO_5045607361" evidence="1">
    <location>
        <begin position="21"/>
        <end position="121"/>
    </location>
</feature>
<name>A0ABT9BD80_9BACT</name>
<dbReference type="InterPro" id="IPR025381">
    <property type="entry name" value="DUF4296"/>
</dbReference>
<dbReference type="PROSITE" id="PS51257">
    <property type="entry name" value="PROKAR_LIPOPROTEIN"/>
    <property type="match status" value="1"/>
</dbReference>
<sequence length="121" mass="13521">MKPAFSHLASLGLAALLALGACQRPEQAPKPADLLSREQVIRVLTDVHVLEAQVEQSRLPTDSARALFLQQKKLLMKWYNVDDSAFLHSYRYYGSHGKDLDEIYGAVNDTLELRAKKLGAK</sequence>
<keyword evidence="1" id="KW-0732">Signal</keyword>
<gene>
    <name evidence="3" type="ORF">Q5H93_15825</name>
</gene>
<evidence type="ECO:0000259" key="2">
    <source>
        <dbReference type="Pfam" id="PF14129"/>
    </source>
</evidence>
<feature type="domain" description="DUF4296" evidence="2">
    <location>
        <begin position="31"/>
        <end position="115"/>
    </location>
</feature>
<feature type="signal peptide" evidence="1">
    <location>
        <begin position="1"/>
        <end position="20"/>
    </location>
</feature>
<evidence type="ECO:0000256" key="1">
    <source>
        <dbReference type="SAM" id="SignalP"/>
    </source>
</evidence>
<accession>A0ABT9BD80</accession>
<protein>
    <submittedName>
        <fullName evidence="3">DUF4296 domain-containing protein</fullName>
    </submittedName>
</protein>
<keyword evidence="4" id="KW-1185">Reference proteome</keyword>
<comment type="caution">
    <text evidence="3">The sequence shown here is derived from an EMBL/GenBank/DDBJ whole genome shotgun (WGS) entry which is preliminary data.</text>
</comment>
<proteinExistence type="predicted"/>
<dbReference type="Proteomes" id="UP001176429">
    <property type="component" value="Unassembled WGS sequence"/>
</dbReference>
<dbReference type="Pfam" id="PF14129">
    <property type="entry name" value="DUF4296"/>
    <property type="match status" value="1"/>
</dbReference>